<dbReference type="EMBL" id="LAZR01000374">
    <property type="protein sequence ID" value="KKN71865.1"/>
    <property type="molecule type" value="Genomic_DNA"/>
</dbReference>
<reference evidence="1" key="1">
    <citation type="journal article" date="2015" name="Nature">
        <title>Complex archaea that bridge the gap between prokaryotes and eukaryotes.</title>
        <authorList>
            <person name="Spang A."/>
            <person name="Saw J.H."/>
            <person name="Jorgensen S.L."/>
            <person name="Zaremba-Niedzwiedzka K."/>
            <person name="Martijn J."/>
            <person name="Lind A.E."/>
            <person name="van Eijk R."/>
            <person name="Schleper C."/>
            <person name="Guy L."/>
            <person name="Ettema T.J."/>
        </authorList>
    </citation>
    <scope>NUCLEOTIDE SEQUENCE</scope>
</reference>
<organism evidence="1">
    <name type="scientific">marine sediment metagenome</name>
    <dbReference type="NCBI Taxonomy" id="412755"/>
    <lineage>
        <taxon>unclassified sequences</taxon>
        <taxon>metagenomes</taxon>
        <taxon>ecological metagenomes</taxon>
    </lineage>
</organism>
<sequence>GATVNETISFYVNVGNYLNRNFSFQIQVKRGNKDTLMALNVPTNGSLGFIIGNFTLNDKEGWTSEQLNISFSEQGENQIIIAELWQIKNAEENFYSKVWMRLNITS</sequence>
<accession>A0A0F9SSB9</accession>
<comment type="caution">
    <text evidence="1">The sequence shown here is derived from an EMBL/GenBank/DDBJ whole genome shotgun (WGS) entry which is preliminary data.</text>
</comment>
<evidence type="ECO:0000313" key="1">
    <source>
        <dbReference type="EMBL" id="KKN71865.1"/>
    </source>
</evidence>
<proteinExistence type="predicted"/>
<gene>
    <name evidence="1" type="ORF">LCGC14_0416140</name>
</gene>
<name>A0A0F9SSB9_9ZZZZ</name>
<dbReference type="AlphaFoldDB" id="A0A0F9SSB9"/>
<feature type="non-terminal residue" evidence="1">
    <location>
        <position position="1"/>
    </location>
</feature>
<protein>
    <submittedName>
        <fullName evidence="1">Uncharacterized protein</fullName>
    </submittedName>
</protein>